<reference evidence="7" key="4">
    <citation type="submission" date="2020-09" db="EMBL/GenBank/DDBJ databases">
        <authorList>
            <person name="Sun Q."/>
            <person name="Ohkuma M."/>
        </authorList>
    </citation>
    <scope>NUCLEOTIDE SEQUENCE</scope>
    <source>
        <strain evidence="7">JCM 31740</strain>
    </source>
</reference>
<reference evidence="6" key="3">
    <citation type="journal article" date="2019" name="BMC Res. Notes">
        <title>Complete genome sequence of the Sulfodiicoccus acidiphilus strain HS-1T, the first crenarchaeon that lacks polB3, isolated from an acidic hot spring in Ohwaku-dani, Hakone, Japan.</title>
        <authorList>
            <person name="Sakai H.D."/>
            <person name="Kurosawa N."/>
        </authorList>
    </citation>
    <scope>NUCLEOTIDE SEQUENCE</scope>
    <source>
        <strain evidence="6">HS-1</strain>
    </source>
</reference>
<dbReference type="Pfam" id="PF00475">
    <property type="entry name" value="IGPD"/>
    <property type="match status" value="1"/>
</dbReference>
<dbReference type="PROSITE" id="PS00954">
    <property type="entry name" value="IGP_DEHYDRATASE_1"/>
    <property type="match status" value="1"/>
</dbReference>
<dbReference type="FunFam" id="3.30.230.40:FF:000001">
    <property type="entry name" value="Imidazoleglycerol-phosphate dehydratase HisB"/>
    <property type="match status" value="1"/>
</dbReference>
<dbReference type="KEGG" id="sacd:HS1genome_2372"/>
<dbReference type="FunFam" id="3.30.230.40:FF:000003">
    <property type="entry name" value="Imidazoleglycerol-phosphate dehydratase HisB"/>
    <property type="match status" value="1"/>
</dbReference>
<dbReference type="InterPro" id="IPR038494">
    <property type="entry name" value="IGPD_sf"/>
</dbReference>
<dbReference type="EMBL" id="BMQS01000023">
    <property type="protein sequence ID" value="GGU02660.1"/>
    <property type="molecule type" value="Genomic_DNA"/>
</dbReference>
<dbReference type="Proteomes" id="UP000616143">
    <property type="component" value="Unassembled WGS sequence"/>
</dbReference>
<dbReference type="GO" id="GO:0004424">
    <property type="term" value="F:imidazoleglycerol-phosphate dehydratase activity"/>
    <property type="evidence" value="ECO:0007669"/>
    <property type="project" value="InterPro"/>
</dbReference>
<organism evidence="6 8">
    <name type="scientific">Sulfodiicoccus acidiphilus</name>
    <dbReference type="NCBI Taxonomy" id="1670455"/>
    <lineage>
        <taxon>Archaea</taxon>
        <taxon>Thermoproteota</taxon>
        <taxon>Thermoprotei</taxon>
        <taxon>Sulfolobales</taxon>
        <taxon>Sulfolobaceae</taxon>
        <taxon>Sulfodiicoccus</taxon>
    </lineage>
</organism>
<protein>
    <recommendedName>
        <fullName evidence="2">Imidazoleglycerol-phosphate dehydratase</fullName>
    </recommendedName>
</protein>
<dbReference type="InterPro" id="IPR020568">
    <property type="entry name" value="Ribosomal_Su5_D2-typ_SF"/>
</dbReference>
<dbReference type="CDD" id="cd07914">
    <property type="entry name" value="IGPD"/>
    <property type="match status" value="1"/>
</dbReference>
<keyword evidence="5" id="KW-0456">Lyase</keyword>
<evidence type="ECO:0000313" key="8">
    <source>
        <dbReference type="Proteomes" id="UP000276741"/>
    </source>
</evidence>
<dbReference type="InterPro" id="IPR020565">
    <property type="entry name" value="ImidazoleglycerP_deHydtase_CS"/>
</dbReference>
<evidence type="ECO:0000313" key="7">
    <source>
        <dbReference type="EMBL" id="GGU02660.1"/>
    </source>
</evidence>
<proteinExistence type="predicted"/>
<dbReference type="UniPathway" id="UPA00031">
    <property type="reaction ID" value="UER00011"/>
</dbReference>
<evidence type="ECO:0000256" key="5">
    <source>
        <dbReference type="ARBA" id="ARBA00023239"/>
    </source>
</evidence>
<reference evidence="8" key="2">
    <citation type="submission" date="2018-04" db="EMBL/GenBank/DDBJ databases">
        <title>Complete genome sequence of Sulfodiicoccus acidiphilus strain HS-1.</title>
        <authorList>
            <person name="Sakai H.D."/>
            <person name="Kurosawa N."/>
        </authorList>
    </citation>
    <scope>NUCLEOTIDE SEQUENCE [LARGE SCALE GENOMIC DNA]</scope>
    <source>
        <strain evidence="8">HS-1</strain>
    </source>
</reference>
<dbReference type="PROSITE" id="PS00955">
    <property type="entry name" value="IGP_DEHYDRATASE_2"/>
    <property type="match status" value="1"/>
</dbReference>
<dbReference type="SUPFAM" id="SSF54211">
    <property type="entry name" value="Ribosomal protein S5 domain 2-like"/>
    <property type="match status" value="2"/>
</dbReference>
<evidence type="ECO:0000256" key="2">
    <source>
        <dbReference type="ARBA" id="ARBA00016664"/>
    </source>
</evidence>
<evidence type="ECO:0000256" key="3">
    <source>
        <dbReference type="ARBA" id="ARBA00022605"/>
    </source>
</evidence>
<dbReference type="EMBL" id="AP018553">
    <property type="protein sequence ID" value="BBD73983.1"/>
    <property type="molecule type" value="Genomic_DNA"/>
</dbReference>
<keyword evidence="8" id="KW-1185">Reference proteome</keyword>
<reference evidence="7" key="1">
    <citation type="journal article" date="2014" name="Int. J. Syst. Evol. Microbiol.">
        <title>Complete genome sequence of Corynebacterium casei LMG S-19264T (=DSM 44701T), isolated from a smear-ripened cheese.</title>
        <authorList>
            <consortium name="US DOE Joint Genome Institute (JGI-PGF)"/>
            <person name="Walter F."/>
            <person name="Albersmeier A."/>
            <person name="Kalinowski J."/>
            <person name="Ruckert C."/>
        </authorList>
    </citation>
    <scope>NUCLEOTIDE SEQUENCE</scope>
    <source>
        <strain evidence="7">JCM 31740</strain>
    </source>
</reference>
<dbReference type="AlphaFoldDB" id="A0A348B731"/>
<comment type="pathway">
    <text evidence="1">Amino-acid biosynthesis; L-histidine biosynthesis; L-histidine from 5-phospho-alpha-D-ribose 1-diphosphate: step 6/9.</text>
</comment>
<dbReference type="GO" id="GO:0000105">
    <property type="term" value="P:L-histidine biosynthetic process"/>
    <property type="evidence" value="ECO:0007669"/>
    <property type="project" value="UniProtKB-UniPathway"/>
</dbReference>
<dbReference type="Gene3D" id="3.30.230.40">
    <property type="entry name" value="Imidazole glycerol phosphate dehydratase, domain 1"/>
    <property type="match status" value="2"/>
</dbReference>
<keyword evidence="3" id="KW-0028">Amino-acid biosynthesis</keyword>
<keyword evidence="4" id="KW-0368">Histidine biosynthesis</keyword>
<accession>A0A348B731</accession>
<dbReference type="PANTHER" id="PTHR23133">
    <property type="entry name" value="IMIDAZOLEGLYCEROL-PHOSPHATE DEHYDRATASE HIS7"/>
    <property type="match status" value="1"/>
</dbReference>
<evidence type="ECO:0000313" key="6">
    <source>
        <dbReference type="EMBL" id="BBD73983.1"/>
    </source>
</evidence>
<name>A0A348B731_9CREN</name>
<evidence type="ECO:0000256" key="1">
    <source>
        <dbReference type="ARBA" id="ARBA00005047"/>
    </source>
</evidence>
<gene>
    <name evidence="7" type="primary">hisB</name>
    <name evidence="7" type="ORF">GCM10007116_19630</name>
    <name evidence="6" type="ORF">HS1genome_2372</name>
</gene>
<dbReference type="Proteomes" id="UP000276741">
    <property type="component" value="Chromosome"/>
</dbReference>
<evidence type="ECO:0000256" key="4">
    <source>
        <dbReference type="ARBA" id="ARBA00023102"/>
    </source>
</evidence>
<dbReference type="PANTHER" id="PTHR23133:SF2">
    <property type="entry name" value="IMIDAZOLEGLYCEROL-PHOSPHATE DEHYDRATASE"/>
    <property type="match status" value="1"/>
</dbReference>
<sequence>MSIDIDSPGPIEVKTPVPFLNHMLYTLLFYMRTSATLSATDKLGYDDHHVVEDCAIVLGDALRELLGDRASIARFASVVVPMDDALVLAAVDISGRGEGFVKLDLSRENIGGMSTENVEHFMKTLARRAEVTLHLRQLDGSNVHHIIEAGFKAVGMALYQATRKTEEGVFSTKGML</sequence>
<dbReference type="InterPro" id="IPR000807">
    <property type="entry name" value="ImidazoleglycerolP_deHydtase"/>
</dbReference>